<gene>
    <name evidence="2" type="ORF">Tco_0652063</name>
</gene>
<keyword evidence="3" id="KW-1185">Reference proteome</keyword>
<reference evidence="2" key="1">
    <citation type="journal article" date="2022" name="Int. J. Mol. Sci.">
        <title>Draft Genome of Tanacetum Coccineum: Genomic Comparison of Closely Related Tanacetum-Family Plants.</title>
        <authorList>
            <person name="Yamashiro T."/>
            <person name="Shiraishi A."/>
            <person name="Nakayama K."/>
            <person name="Satake H."/>
        </authorList>
    </citation>
    <scope>NUCLEOTIDE SEQUENCE</scope>
</reference>
<feature type="region of interest" description="Disordered" evidence="1">
    <location>
        <begin position="131"/>
        <end position="164"/>
    </location>
</feature>
<sequence>MDAPGDIMVQKPHSAKKIFDSVSLAHHYKDAHEFSQELGASTYGPVPSSRGNKYILVAVDYLCQRWVKVEERSPTNDARVVKTGASCRDKLDDALGAYRTAYKNDPSGVLLTTCVWKGMPSSDRALITKPNCASKASNTSNPNNYGDSPESSNNELNELRDHGL</sequence>
<dbReference type="Proteomes" id="UP001151760">
    <property type="component" value="Unassembled WGS sequence"/>
</dbReference>
<organism evidence="2 3">
    <name type="scientific">Tanacetum coccineum</name>
    <dbReference type="NCBI Taxonomy" id="301880"/>
    <lineage>
        <taxon>Eukaryota</taxon>
        <taxon>Viridiplantae</taxon>
        <taxon>Streptophyta</taxon>
        <taxon>Embryophyta</taxon>
        <taxon>Tracheophyta</taxon>
        <taxon>Spermatophyta</taxon>
        <taxon>Magnoliopsida</taxon>
        <taxon>eudicotyledons</taxon>
        <taxon>Gunneridae</taxon>
        <taxon>Pentapetalae</taxon>
        <taxon>asterids</taxon>
        <taxon>campanulids</taxon>
        <taxon>Asterales</taxon>
        <taxon>Asteraceae</taxon>
        <taxon>Asteroideae</taxon>
        <taxon>Anthemideae</taxon>
        <taxon>Anthemidinae</taxon>
        <taxon>Tanacetum</taxon>
    </lineage>
</organism>
<accession>A0ABQ4WWI8</accession>
<evidence type="ECO:0000313" key="2">
    <source>
        <dbReference type="EMBL" id="GJS57279.1"/>
    </source>
</evidence>
<dbReference type="EMBL" id="BQNB010008994">
    <property type="protein sequence ID" value="GJS57279.1"/>
    <property type="molecule type" value="Genomic_DNA"/>
</dbReference>
<name>A0ABQ4WWI8_9ASTR</name>
<reference evidence="2" key="2">
    <citation type="submission" date="2022-01" db="EMBL/GenBank/DDBJ databases">
        <authorList>
            <person name="Yamashiro T."/>
            <person name="Shiraishi A."/>
            <person name="Satake H."/>
            <person name="Nakayama K."/>
        </authorList>
    </citation>
    <scope>NUCLEOTIDE SEQUENCE</scope>
</reference>
<proteinExistence type="predicted"/>
<evidence type="ECO:0000256" key="1">
    <source>
        <dbReference type="SAM" id="MobiDB-lite"/>
    </source>
</evidence>
<protein>
    <submittedName>
        <fullName evidence="2">Uncharacterized protein</fullName>
    </submittedName>
</protein>
<feature type="compositionally biased region" description="Polar residues" evidence="1">
    <location>
        <begin position="134"/>
        <end position="156"/>
    </location>
</feature>
<comment type="caution">
    <text evidence="2">The sequence shown here is derived from an EMBL/GenBank/DDBJ whole genome shotgun (WGS) entry which is preliminary data.</text>
</comment>
<evidence type="ECO:0000313" key="3">
    <source>
        <dbReference type="Proteomes" id="UP001151760"/>
    </source>
</evidence>